<dbReference type="Gene3D" id="3.30.420.10">
    <property type="entry name" value="Ribonuclease H-like superfamily/Ribonuclease H"/>
    <property type="match status" value="1"/>
</dbReference>
<dbReference type="GO" id="GO:0003676">
    <property type="term" value="F:nucleic acid binding"/>
    <property type="evidence" value="ECO:0007669"/>
    <property type="project" value="InterPro"/>
</dbReference>
<evidence type="ECO:0000256" key="1">
    <source>
        <dbReference type="ARBA" id="ARBA00022670"/>
    </source>
</evidence>
<keyword evidence="5" id="KW-0472">Membrane</keyword>
<dbReference type="InterPro" id="IPR025724">
    <property type="entry name" value="GAG-pre-integrase_dom"/>
</dbReference>
<dbReference type="Pfam" id="PF00665">
    <property type="entry name" value="rve"/>
    <property type="match status" value="1"/>
</dbReference>
<evidence type="ECO:0000313" key="8">
    <source>
        <dbReference type="Proteomes" id="UP001231189"/>
    </source>
</evidence>
<feature type="compositionally biased region" description="Pro residues" evidence="4">
    <location>
        <begin position="12"/>
        <end position="31"/>
    </location>
</feature>
<dbReference type="PANTHER" id="PTHR42648">
    <property type="entry name" value="TRANSPOSASE, PUTATIVE-RELATED"/>
    <property type="match status" value="1"/>
</dbReference>
<dbReference type="EMBL" id="JAUUTY010000005">
    <property type="protein sequence ID" value="KAK1632287.1"/>
    <property type="molecule type" value="Genomic_DNA"/>
</dbReference>
<dbReference type="GO" id="GO:0015074">
    <property type="term" value="P:DNA integration"/>
    <property type="evidence" value="ECO:0007669"/>
    <property type="project" value="InterPro"/>
</dbReference>
<feature type="region of interest" description="Disordered" evidence="4">
    <location>
        <begin position="910"/>
        <end position="955"/>
    </location>
</feature>
<dbReference type="Pfam" id="PF14223">
    <property type="entry name" value="Retrotran_gag_2"/>
    <property type="match status" value="1"/>
</dbReference>
<keyword evidence="8" id="KW-1185">Reference proteome</keyword>
<dbReference type="InterPro" id="IPR036875">
    <property type="entry name" value="Znf_CCHC_sf"/>
</dbReference>
<reference evidence="7" key="1">
    <citation type="submission" date="2023-07" db="EMBL/GenBank/DDBJ databases">
        <title>A chromosome-level genome assembly of Lolium multiflorum.</title>
        <authorList>
            <person name="Chen Y."/>
            <person name="Copetti D."/>
            <person name="Kolliker R."/>
            <person name="Studer B."/>
        </authorList>
    </citation>
    <scope>NUCLEOTIDE SEQUENCE</scope>
    <source>
        <strain evidence="7">02402/16</strain>
        <tissue evidence="7">Leaf</tissue>
    </source>
</reference>
<evidence type="ECO:0000256" key="3">
    <source>
        <dbReference type="ARBA" id="ARBA00022801"/>
    </source>
</evidence>
<dbReference type="Gene3D" id="4.10.60.10">
    <property type="entry name" value="Zinc finger, CCHC-type"/>
    <property type="match status" value="1"/>
</dbReference>
<dbReference type="CDD" id="cd09272">
    <property type="entry name" value="RNase_HI_RT_Ty1"/>
    <property type="match status" value="1"/>
</dbReference>
<dbReference type="SUPFAM" id="SSF53098">
    <property type="entry name" value="Ribonuclease H-like"/>
    <property type="match status" value="1"/>
</dbReference>
<keyword evidence="5" id="KW-1133">Transmembrane helix</keyword>
<keyword evidence="3" id="KW-0378">Hydrolase</keyword>
<sequence length="1536" mass="174572">MGRPIPSRFIHPAPPPSYAPTPTPTPPWHPPPLSSNQGGWFILALVGAFVVGLFYFFVCGTLSRHCEDHDRAEAAAAPPPAAPPPPPQLQPSRHYEELHRLRQATAANPAARRRLPAFRYDRSVKHNVVDGGEEEPAAACPVCLGAFRLGETVRLLPMCLHLYHCWSRPGKMASPINFNQFLEKEKLKSNGSNFTDWFRHVRIFLSGGNLQYVLDAPLGDPPAETETDEVKNVYATRKTRYSQVQCAILCSLEADLQKRFEHHDPHELVNELKAIFETHAAMECYEASKHFFNCMMEEGSSVSEHMLAMTGHAKKLSDLGIVIPNRLGINRVLQSLPPSYKNFVMNYNMQNMNKELPELFGMLKAAEIEIKKEHQVLMVNKTTSFKKQGKSKGKFKKGGKKAATPPMKPKNGPKPDAECYYYKEKGHWKRNCSKYLADLKSGLVKKKKEGISDIHVIDVYLTGSRSSTWVFDTGSVAHICNSKQELKNKRRLLKDEVTMRVGNGSKVDVIAVGTLPLHLPSGLVLSLNNCYFVPALSMNIISGSYLMQDGYSFKSENNGCSIFMNNIFYGRAPEKNGLFLLDLDSSDTHIHNIDAKQIKLNDNSTYMWHCRLGHIGVKRMKKLHTDGLLESLDFESLDRCEACLMGKMTKTPFSGMMERATDLLEIIHTDVCGPMSVASRGGYRYVLTFIDDLSRYGYIYFMKHKSETFEKFKEFQSEVENQRNKKIKFLRSDRGGEYLSYEFGMHLKKCGILSQLTPPGTPQRNGVSERRNRTLLDMVRSMMSLTDLPLSFWSYALETAAFTLNRAPSKSVETTPYELWFNKKPKLSFLKVWGCEAYVKKLQPDKLEPKAEKCVFIGYPKETIGYTFYHRSEGKIFVAKNGTFLEKEFLTKEVTGRKVELDEIDESLLVDQSSAVPEAVPVPPTPATEEANDNDHETSNEETTEPRRSTRERATPDWYDPCLNVMIVDNNDEDPATYEEAMMSPDSNKWQEAMKSEMGSIYDNKVWTLVDLHDSRKAVENKWIFKRKTDADGNITVYKARLVAKCFRQIQGVDYDETFSPVAKLKSVRILLAIAAFFDYEIWQMDVKTVFLNGDIEEELYMVQPKVSWASSKQCTVVKSSTESEYIAASEASSEAVWMKRFIVELGVVPSALDPLVIYCDNMGAIANAQEPRSHKRLKHIKLRYHSIREYIEDGEVKICKVHTDLNVADPLTKALPRAKHDQHQNAMGVRRIPEGVICRLPGDEIEPVLEPGEVVVFLAHFERGFGLPASDFFRQFLDFYRLQPHHLPGNAVFYLSCFVAFMEGYIGIRPARETFARFFSLRINSVQGKDIPKPKPPVQCGSCIIGSRQGSPFFKFNGLESCRLWQTTFFYVKNKSATDLINLPAFNPAPPAKINWNYNPGTDHIETNRVVRFMLKLMKNTNICSDDIIRTFICRRVLPLKQRAHKISEMYGPGDPTKITGLPLSKADVVLKANQICQTDMPDDWEWGLCPLSSRNPPSQEARDRFPRIDLDQRAPCRKRPLDKYDRILSFIGWI</sequence>
<feature type="compositionally biased region" description="Pro residues" evidence="4">
    <location>
        <begin position="77"/>
        <end position="89"/>
    </location>
</feature>
<evidence type="ECO:0000256" key="5">
    <source>
        <dbReference type="SAM" id="Phobius"/>
    </source>
</evidence>
<dbReference type="GO" id="GO:0008233">
    <property type="term" value="F:peptidase activity"/>
    <property type="evidence" value="ECO:0007669"/>
    <property type="project" value="UniProtKB-KW"/>
</dbReference>
<dbReference type="InterPro" id="IPR012337">
    <property type="entry name" value="RNaseH-like_sf"/>
</dbReference>
<keyword evidence="1" id="KW-0645">Protease</keyword>
<dbReference type="InterPro" id="IPR054722">
    <property type="entry name" value="PolX-like_BBD"/>
</dbReference>
<dbReference type="InterPro" id="IPR057670">
    <property type="entry name" value="SH3_retrovirus"/>
</dbReference>
<feature type="region of interest" description="Disordered" evidence="4">
    <location>
        <begin position="1"/>
        <end position="31"/>
    </location>
</feature>
<dbReference type="Proteomes" id="UP001231189">
    <property type="component" value="Unassembled WGS sequence"/>
</dbReference>
<dbReference type="GO" id="GO:0008270">
    <property type="term" value="F:zinc ion binding"/>
    <property type="evidence" value="ECO:0007669"/>
    <property type="project" value="InterPro"/>
</dbReference>
<feature type="domain" description="Integrase catalytic" evidence="6">
    <location>
        <begin position="648"/>
        <end position="824"/>
    </location>
</feature>
<dbReference type="InterPro" id="IPR013103">
    <property type="entry name" value="RVT_2"/>
</dbReference>
<feature type="compositionally biased region" description="Basic and acidic residues" evidence="4">
    <location>
        <begin position="933"/>
        <end position="955"/>
    </location>
</feature>
<feature type="transmembrane region" description="Helical" evidence="5">
    <location>
        <begin position="40"/>
        <end position="58"/>
    </location>
</feature>
<dbReference type="GO" id="GO:0006508">
    <property type="term" value="P:proteolysis"/>
    <property type="evidence" value="ECO:0007669"/>
    <property type="project" value="UniProtKB-KW"/>
</dbReference>
<dbReference type="InterPro" id="IPR036397">
    <property type="entry name" value="RNaseH_sf"/>
</dbReference>
<evidence type="ECO:0000256" key="2">
    <source>
        <dbReference type="ARBA" id="ARBA00022723"/>
    </source>
</evidence>
<dbReference type="Pfam" id="PF04195">
    <property type="entry name" value="Transposase_28"/>
    <property type="match status" value="1"/>
</dbReference>
<dbReference type="Pfam" id="PF07727">
    <property type="entry name" value="RVT_2"/>
    <property type="match status" value="1"/>
</dbReference>
<keyword evidence="5" id="KW-0812">Transmembrane</keyword>
<proteinExistence type="predicted"/>
<dbReference type="Pfam" id="PF25597">
    <property type="entry name" value="SH3_retrovirus"/>
    <property type="match status" value="1"/>
</dbReference>
<feature type="compositionally biased region" description="Basic residues" evidence="4">
    <location>
        <begin position="387"/>
        <end position="400"/>
    </location>
</feature>
<dbReference type="InterPro" id="IPR007321">
    <property type="entry name" value="Transposase_28"/>
</dbReference>
<dbReference type="SUPFAM" id="SSF57756">
    <property type="entry name" value="Retrovirus zinc finger-like domains"/>
    <property type="match status" value="1"/>
</dbReference>
<evidence type="ECO:0000259" key="6">
    <source>
        <dbReference type="PROSITE" id="PS50994"/>
    </source>
</evidence>
<name>A0AAD8RWL9_LOLMU</name>
<feature type="region of interest" description="Disordered" evidence="4">
    <location>
        <begin position="70"/>
        <end position="92"/>
    </location>
</feature>
<dbReference type="Pfam" id="PF22936">
    <property type="entry name" value="Pol_BBD"/>
    <property type="match status" value="1"/>
</dbReference>
<feature type="region of interest" description="Disordered" evidence="4">
    <location>
        <begin position="387"/>
        <end position="411"/>
    </location>
</feature>
<accession>A0AAD8RWL9</accession>
<gene>
    <name evidence="7" type="ORF">QYE76_006602</name>
</gene>
<keyword evidence="2" id="KW-0479">Metal-binding</keyword>
<organism evidence="7 8">
    <name type="scientific">Lolium multiflorum</name>
    <name type="common">Italian ryegrass</name>
    <name type="synonym">Lolium perenne subsp. multiflorum</name>
    <dbReference type="NCBI Taxonomy" id="4521"/>
    <lineage>
        <taxon>Eukaryota</taxon>
        <taxon>Viridiplantae</taxon>
        <taxon>Streptophyta</taxon>
        <taxon>Embryophyta</taxon>
        <taxon>Tracheophyta</taxon>
        <taxon>Spermatophyta</taxon>
        <taxon>Magnoliopsida</taxon>
        <taxon>Liliopsida</taxon>
        <taxon>Poales</taxon>
        <taxon>Poaceae</taxon>
        <taxon>BOP clade</taxon>
        <taxon>Pooideae</taxon>
        <taxon>Poodae</taxon>
        <taxon>Poeae</taxon>
        <taxon>Poeae Chloroplast Group 2 (Poeae type)</taxon>
        <taxon>Loliodinae</taxon>
        <taxon>Loliinae</taxon>
        <taxon>Lolium</taxon>
    </lineage>
</organism>
<dbReference type="PROSITE" id="PS50994">
    <property type="entry name" value="INTEGRASE"/>
    <property type="match status" value="1"/>
</dbReference>
<comment type="caution">
    <text evidence="7">The sequence shown here is derived from an EMBL/GenBank/DDBJ whole genome shotgun (WGS) entry which is preliminary data.</text>
</comment>
<evidence type="ECO:0000313" key="7">
    <source>
        <dbReference type="EMBL" id="KAK1632287.1"/>
    </source>
</evidence>
<dbReference type="InterPro" id="IPR039537">
    <property type="entry name" value="Retrotran_Ty1/copia-like"/>
</dbReference>
<protein>
    <recommendedName>
        <fullName evidence="6">Integrase catalytic domain-containing protein</fullName>
    </recommendedName>
</protein>
<dbReference type="PANTHER" id="PTHR42648:SF27">
    <property type="entry name" value="RNA-DIRECTED DNA POLYMERASE"/>
    <property type="match status" value="1"/>
</dbReference>
<dbReference type="InterPro" id="IPR001584">
    <property type="entry name" value="Integrase_cat-core"/>
</dbReference>
<evidence type="ECO:0000256" key="4">
    <source>
        <dbReference type="SAM" id="MobiDB-lite"/>
    </source>
</evidence>
<dbReference type="Pfam" id="PF13976">
    <property type="entry name" value="gag_pre-integrs"/>
    <property type="match status" value="1"/>
</dbReference>